<evidence type="ECO:0000256" key="4">
    <source>
        <dbReference type="ARBA" id="ARBA00017497"/>
    </source>
</evidence>
<keyword evidence="6" id="KW-0808">Transferase</keyword>
<evidence type="ECO:0000313" key="11">
    <source>
        <dbReference type="Proteomes" id="UP001623330"/>
    </source>
</evidence>
<dbReference type="PANTHER" id="PTHR13600">
    <property type="entry name" value="LEUCINE CARBOXYL METHYLTRANSFERASE"/>
    <property type="match status" value="1"/>
</dbReference>
<evidence type="ECO:0000313" key="10">
    <source>
        <dbReference type="EMBL" id="KAL3232135.1"/>
    </source>
</evidence>
<evidence type="ECO:0000256" key="9">
    <source>
        <dbReference type="ARBA" id="ARBA00032526"/>
    </source>
</evidence>
<keyword evidence="5 10" id="KW-0489">Methyltransferase</keyword>
<comment type="catalytic activity">
    <reaction evidence="1">
        <text>[phosphatase 2A protein]-C-terminal L-leucine + S-adenosyl-L-methionine = [phosphatase 2A protein]-C-terminal L-leucine methyl ester + S-adenosyl-L-homocysteine</text>
        <dbReference type="Rhea" id="RHEA:48544"/>
        <dbReference type="Rhea" id="RHEA-COMP:12134"/>
        <dbReference type="Rhea" id="RHEA-COMP:12135"/>
        <dbReference type="ChEBI" id="CHEBI:57856"/>
        <dbReference type="ChEBI" id="CHEBI:59789"/>
        <dbReference type="ChEBI" id="CHEBI:90516"/>
        <dbReference type="ChEBI" id="CHEBI:90517"/>
        <dbReference type="EC" id="2.1.1.233"/>
    </reaction>
</comment>
<evidence type="ECO:0000256" key="3">
    <source>
        <dbReference type="ARBA" id="ARBA00012834"/>
    </source>
</evidence>
<comment type="similarity">
    <text evidence="2">Belongs to the methyltransferase superfamily. LCMT family.</text>
</comment>
<dbReference type="PANTHER" id="PTHR13600:SF21">
    <property type="entry name" value="LEUCINE CARBOXYL METHYLTRANSFERASE 1"/>
    <property type="match status" value="1"/>
</dbReference>
<evidence type="ECO:0000256" key="2">
    <source>
        <dbReference type="ARBA" id="ARBA00010703"/>
    </source>
</evidence>
<dbReference type="EC" id="2.1.1.233" evidence="3"/>
<dbReference type="SUPFAM" id="SSF53335">
    <property type="entry name" value="S-adenosyl-L-methionine-dependent methyltransferases"/>
    <property type="match status" value="1"/>
</dbReference>
<dbReference type="EMBL" id="JBEVYD010000005">
    <property type="protein sequence ID" value="KAL3232135.1"/>
    <property type="molecule type" value="Genomic_DNA"/>
</dbReference>
<dbReference type="Proteomes" id="UP001623330">
    <property type="component" value="Unassembled WGS sequence"/>
</dbReference>
<dbReference type="GO" id="GO:0032259">
    <property type="term" value="P:methylation"/>
    <property type="evidence" value="ECO:0007669"/>
    <property type="project" value="UniProtKB-KW"/>
</dbReference>
<gene>
    <name evidence="10" type="ORF">RNJ44_04051</name>
</gene>
<dbReference type="Pfam" id="PF04072">
    <property type="entry name" value="LCM"/>
    <property type="match status" value="1"/>
</dbReference>
<dbReference type="GO" id="GO:0008168">
    <property type="term" value="F:methyltransferase activity"/>
    <property type="evidence" value="ECO:0007669"/>
    <property type="project" value="UniProtKB-KW"/>
</dbReference>
<evidence type="ECO:0000256" key="1">
    <source>
        <dbReference type="ARBA" id="ARBA00000724"/>
    </source>
</evidence>
<evidence type="ECO:0000256" key="5">
    <source>
        <dbReference type="ARBA" id="ARBA00022603"/>
    </source>
</evidence>
<proteinExistence type="inferred from homology"/>
<evidence type="ECO:0000256" key="7">
    <source>
        <dbReference type="ARBA" id="ARBA00022691"/>
    </source>
</evidence>
<keyword evidence="7" id="KW-0949">S-adenosyl-L-methionine</keyword>
<comment type="caution">
    <text evidence="10">The sequence shown here is derived from an EMBL/GenBank/DDBJ whole genome shotgun (WGS) entry which is preliminary data.</text>
</comment>
<dbReference type="InterPro" id="IPR016651">
    <property type="entry name" value="LCMT1"/>
</dbReference>
<organism evidence="10 11">
    <name type="scientific">Nakaseomyces bracarensis</name>
    <dbReference type="NCBI Taxonomy" id="273131"/>
    <lineage>
        <taxon>Eukaryota</taxon>
        <taxon>Fungi</taxon>
        <taxon>Dikarya</taxon>
        <taxon>Ascomycota</taxon>
        <taxon>Saccharomycotina</taxon>
        <taxon>Saccharomycetes</taxon>
        <taxon>Saccharomycetales</taxon>
        <taxon>Saccharomycetaceae</taxon>
        <taxon>Nakaseomyces</taxon>
    </lineage>
</organism>
<evidence type="ECO:0000256" key="6">
    <source>
        <dbReference type="ARBA" id="ARBA00022679"/>
    </source>
</evidence>
<protein>
    <recommendedName>
        <fullName evidence="4">Leucine carboxyl methyltransferase 1</fullName>
        <ecNumber evidence="3">2.1.1.233</ecNumber>
    </recommendedName>
    <alternativeName>
        <fullName evidence="8">Protein phosphatase methyltransferase 1</fullName>
    </alternativeName>
    <alternativeName>
        <fullName evidence="9">[Phosphatase 2A protein]-leucine-carboxy methyltransferase 1</fullName>
    </alternativeName>
</protein>
<name>A0ABR4NTS6_9SACH</name>
<reference evidence="10 11" key="1">
    <citation type="submission" date="2024-05" db="EMBL/GenBank/DDBJ databases">
        <title>Long read based assembly of the Candida bracarensis genome reveals expanded adhesin content.</title>
        <authorList>
            <person name="Marcet-Houben M."/>
            <person name="Ksiezopolska E."/>
            <person name="Gabaldon T."/>
        </authorList>
    </citation>
    <scope>NUCLEOTIDE SEQUENCE [LARGE SCALE GENOMIC DNA]</scope>
    <source>
        <strain evidence="10 11">CBM6</strain>
    </source>
</reference>
<keyword evidence="11" id="KW-1185">Reference proteome</keyword>
<dbReference type="Gene3D" id="3.40.50.150">
    <property type="entry name" value="Vaccinia Virus protein VP39"/>
    <property type="match status" value="1"/>
</dbReference>
<dbReference type="InterPro" id="IPR029063">
    <property type="entry name" value="SAM-dependent_MTases_sf"/>
</dbReference>
<evidence type="ECO:0000256" key="8">
    <source>
        <dbReference type="ARBA" id="ARBA00029681"/>
    </source>
</evidence>
<sequence length="332" mass="38149">MERAIQQTDFDALASKISAVSTKYLPPVSTSRTGAGAGYDILAQLYMAYLEALRGVSRRAFGKCKYSGNSYPVMNYGTYLRTLAIDERVFQFVERNGDGPLQIVNIGCGSDLRMVPLLRHTGHDTQFQSQGPAIRYVDLDYMESVKLKRDTLEKSPVLSSMLQDERYVLESCDLRDIEATKELLLRLTDPKVPTLIISECVLCYLPEKESQSLIDCIIDTYTEGEWVSYDPIGGSAQNDRFGVIMQQNLRESRQLEMPTLLKFNSCATYASRWTQRNNSVFKSEIMDMWQYYNDSVSPQEKNRLKTLQFMDEVEELKIMQSHYVTFYCQWKD</sequence>
<dbReference type="InterPro" id="IPR007213">
    <property type="entry name" value="Ppm1/Ppm2/Tcmp"/>
</dbReference>
<accession>A0ABR4NTS6</accession>